<gene>
    <name evidence="1" type="ORF">Tci_028297</name>
</gene>
<dbReference type="AlphaFoldDB" id="A0A6L2L535"/>
<name>A0A6L2L535_TANCI</name>
<organism evidence="1">
    <name type="scientific">Tanacetum cinerariifolium</name>
    <name type="common">Dalmatian daisy</name>
    <name type="synonym">Chrysanthemum cinerariifolium</name>
    <dbReference type="NCBI Taxonomy" id="118510"/>
    <lineage>
        <taxon>Eukaryota</taxon>
        <taxon>Viridiplantae</taxon>
        <taxon>Streptophyta</taxon>
        <taxon>Embryophyta</taxon>
        <taxon>Tracheophyta</taxon>
        <taxon>Spermatophyta</taxon>
        <taxon>Magnoliopsida</taxon>
        <taxon>eudicotyledons</taxon>
        <taxon>Gunneridae</taxon>
        <taxon>Pentapetalae</taxon>
        <taxon>asterids</taxon>
        <taxon>campanulids</taxon>
        <taxon>Asterales</taxon>
        <taxon>Asteraceae</taxon>
        <taxon>Asteroideae</taxon>
        <taxon>Anthemideae</taxon>
        <taxon>Anthemidinae</taxon>
        <taxon>Tanacetum</taxon>
    </lineage>
</organism>
<sequence length="243" mass="27938">MDWKKLDNDNLPRESIIFKRSSQVVVDETDYYLCCGWSVLVDVTSLTSFTLPFTIITPNYVKLLGFTNDEISLPIVEVPGPHQLANFVQVFNISTQTLQNLGIQGVAGSFFIGQYIESLILLPYPDRELLRLLELWFVKCLMNVVDAINISLFKDVTRVYRPKDIINDLNIEFNIDVSYKRAWKGKHLALKSNQEDLISSSTQLPYYCYNLKLANENTVTHIDIDHEGRFKMLFIAFGVAMRI</sequence>
<proteinExistence type="predicted"/>
<comment type="caution">
    <text evidence="1">The sequence shown here is derived from an EMBL/GenBank/DDBJ whole genome shotgun (WGS) entry which is preliminary data.</text>
</comment>
<reference evidence="1" key="1">
    <citation type="journal article" date="2019" name="Sci. Rep.">
        <title>Draft genome of Tanacetum cinerariifolium, the natural source of mosquito coil.</title>
        <authorList>
            <person name="Yamashiro T."/>
            <person name="Shiraishi A."/>
            <person name="Satake H."/>
            <person name="Nakayama K."/>
        </authorList>
    </citation>
    <scope>NUCLEOTIDE SEQUENCE</scope>
</reference>
<evidence type="ECO:0000313" key="1">
    <source>
        <dbReference type="EMBL" id="GEU56319.1"/>
    </source>
</evidence>
<dbReference type="EMBL" id="BKCJ010003643">
    <property type="protein sequence ID" value="GEU56319.1"/>
    <property type="molecule type" value="Genomic_DNA"/>
</dbReference>
<protein>
    <submittedName>
        <fullName evidence="1">Transposase, MuDR, MULE transposase domain protein</fullName>
    </submittedName>
</protein>
<accession>A0A6L2L535</accession>